<evidence type="ECO:0000256" key="8">
    <source>
        <dbReference type="PROSITE-ProRule" id="PRU00042"/>
    </source>
</evidence>
<dbReference type="PANTHER" id="PTHR46179:SF13">
    <property type="entry name" value="C2H2-TYPE DOMAIN-CONTAINING PROTEIN"/>
    <property type="match status" value="1"/>
</dbReference>
<feature type="domain" description="C2H2-type" evidence="10">
    <location>
        <begin position="77"/>
        <end position="106"/>
    </location>
</feature>
<evidence type="ECO:0000256" key="6">
    <source>
        <dbReference type="ARBA" id="ARBA00023163"/>
    </source>
</evidence>
<dbReference type="AlphaFoldDB" id="A0AA40KIV7"/>
<dbReference type="GO" id="GO:0006357">
    <property type="term" value="P:regulation of transcription by RNA polymerase II"/>
    <property type="evidence" value="ECO:0007669"/>
    <property type="project" value="TreeGrafter"/>
</dbReference>
<evidence type="ECO:0000256" key="7">
    <source>
        <dbReference type="ARBA" id="ARBA00023242"/>
    </source>
</evidence>
<dbReference type="PROSITE" id="PS00028">
    <property type="entry name" value="ZINC_FINGER_C2H2_1"/>
    <property type="match status" value="1"/>
</dbReference>
<dbReference type="Gene3D" id="3.30.160.60">
    <property type="entry name" value="Classic Zinc Finger"/>
    <property type="match status" value="2"/>
</dbReference>
<keyword evidence="4" id="KW-0862">Zinc</keyword>
<dbReference type="InterPro" id="IPR036236">
    <property type="entry name" value="Znf_C2H2_sf"/>
</dbReference>
<dbReference type="GO" id="GO:0008270">
    <property type="term" value="F:zinc ion binding"/>
    <property type="evidence" value="ECO:0007669"/>
    <property type="project" value="UniProtKB-KW"/>
</dbReference>
<dbReference type="GO" id="GO:0005634">
    <property type="term" value="C:nucleus"/>
    <property type="evidence" value="ECO:0007669"/>
    <property type="project" value="UniProtKB-SubCell"/>
</dbReference>
<keyword evidence="3 8" id="KW-0863">Zinc-finger</keyword>
<dbReference type="Pfam" id="PF00096">
    <property type="entry name" value="zf-C2H2"/>
    <property type="match status" value="1"/>
</dbReference>
<feature type="region of interest" description="Disordered" evidence="9">
    <location>
        <begin position="189"/>
        <end position="212"/>
    </location>
</feature>
<evidence type="ECO:0000313" key="12">
    <source>
        <dbReference type="Proteomes" id="UP001177670"/>
    </source>
</evidence>
<dbReference type="InterPro" id="IPR051061">
    <property type="entry name" value="Zinc_finger_trans_reg"/>
</dbReference>
<keyword evidence="12" id="KW-1185">Reference proteome</keyword>
<evidence type="ECO:0000256" key="4">
    <source>
        <dbReference type="ARBA" id="ARBA00022833"/>
    </source>
</evidence>
<dbReference type="PROSITE" id="PS50157">
    <property type="entry name" value="ZINC_FINGER_C2H2_2"/>
    <property type="match status" value="2"/>
</dbReference>
<reference evidence="11" key="1">
    <citation type="submission" date="2021-10" db="EMBL/GenBank/DDBJ databases">
        <title>Melipona bicolor Genome sequencing and assembly.</title>
        <authorList>
            <person name="Araujo N.S."/>
            <person name="Arias M.C."/>
        </authorList>
    </citation>
    <scope>NUCLEOTIDE SEQUENCE</scope>
    <source>
        <strain evidence="11">USP_2M_L1-L4_2017</strain>
        <tissue evidence="11">Whole body</tissue>
    </source>
</reference>
<feature type="compositionally biased region" description="Basic and acidic residues" evidence="9">
    <location>
        <begin position="189"/>
        <end position="200"/>
    </location>
</feature>
<evidence type="ECO:0000259" key="10">
    <source>
        <dbReference type="PROSITE" id="PS50157"/>
    </source>
</evidence>
<proteinExistence type="predicted"/>
<keyword evidence="7" id="KW-0539">Nucleus</keyword>
<gene>
    <name evidence="11" type="ORF">K0M31_009830</name>
</gene>
<dbReference type="InterPro" id="IPR013087">
    <property type="entry name" value="Znf_C2H2_type"/>
</dbReference>
<name>A0AA40KIV7_9HYME</name>
<evidence type="ECO:0000256" key="9">
    <source>
        <dbReference type="SAM" id="MobiDB-lite"/>
    </source>
</evidence>
<evidence type="ECO:0000256" key="3">
    <source>
        <dbReference type="ARBA" id="ARBA00022771"/>
    </source>
</evidence>
<evidence type="ECO:0000256" key="5">
    <source>
        <dbReference type="ARBA" id="ARBA00023015"/>
    </source>
</evidence>
<evidence type="ECO:0000256" key="1">
    <source>
        <dbReference type="ARBA" id="ARBA00004123"/>
    </source>
</evidence>
<keyword evidence="5" id="KW-0805">Transcription regulation</keyword>
<accession>A0AA40KIV7</accession>
<sequence length="212" mass="24030">MLRHAGKNYKCGLPGCPTVLRTASELRSHRSLVHDSTPSSRQYKCSDCSYAAKTKTQLRRHRARHDEPEDTGKSELRACPYSGCAFKTKLASHLQRHVRLHTGTKPYKCRHCPYASNNLYSNVFVRNCRTRLNSACKFQLREETELNLTSIHTDCDSSRRRSPLTIHESNLLHSEIRGIHGVERGELHDESEWKPSRKDGVGCSSASSIALL</sequence>
<comment type="subcellular location">
    <subcellularLocation>
        <location evidence="1">Nucleus</location>
    </subcellularLocation>
</comment>
<evidence type="ECO:0000256" key="2">
    <source>
        <dbReference type="ARBA" id="ARBA00022723"/>
    </source>
</evidence>
<keyword evidence="6" id="KW-0804">Transcription</keyword>
<feature type="domain" description="C2H2-type" evidence="10">
    <location>
        <begin position="43"/>
        <end position="70"/>
    </location>
</feature>
<dbReference type="SMART" id="SM00355">
    <property type="entry name" value="ZnF_C2H2"/>
    <property type="match status" value="3"/>
</dbReference>
<dbReference type="Proteomes" id="UP001177670">
    <property type="component" value="Unassembled WGS sequence"/>
</dbReference>
<protein>
    <recommendedName>
        <fullName evidence="10">C2H2-type domain-containing protein</fullName>
    </recommendedName>
</protein>
<dbReference type="PANTHER" id="PTHR46179">
    <property type="entry name" value="ZINC FINGER PROTEIN"/>
    <property type="match status" value="1"/>
</dbReference>
<keyword evidence="2" id="KW-0479">Metal-binding</keyword>
<evidence type="ECO:0000313" key="11">
    <source>
        <dbReference type="EMBL" id="KAK1121982.1"/>
    </source>
</evidence>
<dbReference type="SUPFAM" id="SSF57667">
    <property type="entry name" value="beta-beta-alpha zinc fingers"/>
    <property type="match status" value="2"/>
</dbReference>
<comment type="caution">
    <text evidence="11">The sequence shown here is derived from an EMBL/GenBank/DDBJ whole genome shotgun (WGS) entry which is preliminary data.</text>
</comment>
<dbReference type="EMBL" id="JAHYIQ010000024">
    <property type="protein sequence ID" value="KAK1121982.1"/>
    <property type="molecule type" value="Genomic_DNA"/>
</dbReference>
<organism evidence="11 12">
    <name type="scientific">Melipona bicolor</name>
    <dbReference type="NCBI Taxonomy" id="60889"/>
    <lineage>
        <taxon>Eukaryota</taxon>
        <taxon>Metazoa</taxon>
        <taxon>Ecdysozoa</taxon>
        <taxon>Arthropoda</taxon>
        <taxon>Hexapoda</taxon>
        <taxon>Insecta</taxon>
        <taxon>Pterygota</taxon>
        <taxon>Neoptera</taxon>
        <taxon>Endopterygota</taxon>
        <taxon>Hymenoptera</taxon>
        <taxon>Apocrita</taxon>
        <taxon>Aculeata</taxon>
        <taxon>Apoidea</taxon>
        <taxon>Anthophila</taxon>
        <taxon>Apidae</taxon>
        <taxon>Melipona</taxon>
    </lineage>
</organism>